<reference evidence="1 2" key="1">
    <citation type="submission" date="2020-11" db="EMBL/GenBank/DDBJ databases">
        <title>Winogradskyella marina sp. nov., isolated from marine sediment.</title>
        <authorList>
            <person name="Bo J."/>
            <person name="Wang S."/>
            <person name="Song X."/>
            <person name="Du Z."/>
        </authorList>
    </citation>
    <scope>NUCLEOTIDE SEQUENCE [LARGE SCALE GENOMIC DNA]</scope>
    <source>
        <strain evidence="1 2">F6397</strain>
    </source>
</reference>
<organism evidence="1 2">
    <name type="scientific">Winogradskyella marina</name>
    <dbReference type="NCBI Taxonomy" id="2785530"/>
    <lineage>
        <taxon>Bacteria</taxon>
        <taxon>Pseudomonadati</taxon>
        <taxon>Bacteroidota</taxon>
        <taxon>Flavobacteriia</taxon>
        <taxon>Flavobacteriales</taxon>
        <taxon>Flavobacteriaceae</taxon>
        <taxon>Winogradskyella</taxon>
    </lineage>
</organism>
<dbReference type="Proteomes" id="UP000611215">
    <property type="component" value="Unassembled WGS sequence"/>
</dbReference>
<proteinExistence type="predicted"/>
<comment type="caution">
    <text evidence="1">The sequence shown here is derived from an EMBL/GenBank/DDBJ whole genome shotgun (WGS) entry which is preliminary data.</text>
</comment>
<feature type="non-terminal residue" evidence="1">
    <location>
        <position position="103"/>
    </location>
</feature>
<sequence>DNNAADILNDGNNNPRTYLFGPFDKTADSYLLYTDADITTLESGTGYRAGTVAGTNLTFTGDVPNTEVTVDIRNTGATYPDWNLIGNPYPSYLDMELFLNHVL</sequence>
<dbReference type="RefSeq" id="WP_195872884.1">
    <property type="nucleotide sequence ID" value="NZ_JADOET010000075.1"/>
</dbReference>
<dbReference type="EMBL" id="JADOET010000075">
    <property type="protein sequence ID" value="MBF8151643.1"/>
    <property type="molecule type" value="Genomic_DNA"/>
</dbReference>
<feature type="non-terminal residue" evidence="1">
    <location>
        <position position="1"/>
    </location>
</feature>
<name>A0ABS0EMG0_9FLAO</name>
<evidence type="ECO:0000313" key="1">
    <source>
        <dbReference type="EMBL" id="MBF8151643.1"/>
    </source>
</evidence>
<keyword evidence="2" id="KW-1185">Reference proteome</keyword>
<evidence type="ECO:0000313" key="2">
    <source>
        <dbReference type="Proteomes" id="UP000611215"/>
    </source>
</evidence>
<gene>
    <name evidence="1" type="ORF">ITJ86_17255</name>
</gene>
<protein>
    <submittedName>
        <fullName evidence="1">Uncharacterized protein</fullName>
    </submittedName>
</protein>
<accession>A0ABS0EMG0</accession>